<keyword evidence="1" id="KW-0677">Repeat</keyword>
<accession>A0ABV9QIS8</accession>
<dbReference type="EMBL" id="JBHSHL010000014">
    <property type="protein sequence ID" value="MFC4804230.1"/>
    <property type="molecule type" value="Genomic_DNA"/>
</dbReference>
<evidence type="ECO:0000313" key="3">
    <source>
        <dbReference type="EMBL" id="MFC4804230.1"/>
    </source>
</evidence>
<dbReference type="InterPro" id="IPR046348">
    <property type="entry name" value="SIS_dom_sf"/>
</dbReference>
<dbReference type="InterPro" id="IPR035466">
    <property type="entry name" value="GlmS/AgaS_SIS"/>
</dbReference>
<dbReference type="PANTHER" id="PTHR10937:SF14">
    <property type="entry name" value="FRUCTOSELYSINE 6-PHOSPHATE DEGLYCASE"/>
    <property type="match status" value="1"/>
</dbReference>
<proteinExistence type="predicted"/>
<dbReference type="CDD" id="cd05008">
    <property type="entry name" value="SIS_GlmS_GlmD_1"/>
    <property type="match status" value="1"/>
</dbReference>
<name>A0ABV9QIS8_9FIRM</name>
<feature type="domain" description="SIS" evidence="2">
    <location>
        <begin position="35"/>
        <end position="171"/>
    </location>
</feature>
<sequence length="341" mass="39239">MLELDKKKVDFLVTENMSQEVNYVLTDLAPYMDELVDLMCKREIERVYFVACGSPLCACQTAQKLFEEYSDIPCKSYSGADFFAHPPFVLNERTLVVGISQSGQTAEVCDSVKLARERGAMTIAATKSKEGNQLAKEAEFVIAYESECIWEIHLMITYYLSLSFIKTRPHKEDVEIILEDMKKIPEVLSRLMKEVEEDSKQKGMKASEWKMIYTVSSGPLLPLAYKEGIITMLEFTWTHGSFIDAAEFRHGPLEVVEEGVPYVFFLGNDASRSIIQRTINFVKKLNGSYMVFDINDYEKNLHPMLSPMILFVPLEYFYYYLSVSKDHNPDDRRYYGGLVEY</sequence>
<dbReference type="CDD" id="cd05009">
    <property type="entry name" value="SIS_GlmS_GlmD_2"/>
    <property type="match status" value="1"/>
</dbReference>
<reference evidence="4" key="1">
    <citation type="journal article" date="2019" name="Int. J. Syst. Evol. Microbiol.">
        <title>The Global Catalogue of Microorganisms (GCM) 10K type strain sequencing project: providing services to taxonomists for standard genome sequencing and annotation.</title>
        <authorList>
            <consortium name="The Broad Institute Genomics Platform"/>
            <consortium name="The Broad Institute Genome Sequencing Center for Infectious Disease"/>
            <person name="Wu L."/>
            <person name="Ma J."/>
        </authorList>
    </citation>
    <scope>NUCLEOTIDE SEQUENCE [LARGE SCALE GENOMIC DNA]</scope>
    <source>
        <strain evidence="4">CCUG 46385</strain>
    </source>
</reference>
<dbReference type="InterPro" id="IPR001347">
    <property type="entry name" value="SIS_dom"/>
</dbReference>
<dbReference type="Gene3D" id="3.40.50.10490">
    <property type="entry name" value="Glucose-6-phosphate isomerase like protein, domain 1"/>
    <property type="match status" value="2"/>
</dbReference>
<organism evidence="3 4">
    <name type="scientific">Filifactor villosus</name>
    <dbReference type="NCBI Taxonomy" id="29374"/>
    <lineage>
        <taxon>Bacteria</taxon>
        <taxon>Bacillati</taxon>
        <taxon>Bacillota</taxon>
        <taxon>Clostridia</taxon>
        <taxon>Peptostreptococcales</taxon>
        <taxon>Filifactoraceae</taxon>
        <taxon>Filifactor</taxon>
    </lineage>
</organism>
<dbReference type="Pfam" id="PF01380">
    <property type="entry name" value="SIS"/>
    <property type="match status" value="1"/>
</dbReference>
<evidence type="ECO:0000259" key="2">
    <source>
        <dbReference type="PROSITE" id="PS51464"/>
    </source>
</evidence>
<dbReference type="PROSITE" id="PS51464">
    <property type="entry name" value="SIS"/>
    <property type="match status" value="1"/>
</dbReference>
<dbReference type="InterPro" id="IPR035490">
    <property type="entry name" value="GlmS/FrlB_SIS"/>
</dbReference>
<evidence type="ECO:0000256" key="1">
    <source>
        <dbReference type="ARBA" id="ARBA00022737"/>
    </source>
</evidence>
<protein>
    <submittedName>
        <fullName evidence="3">SIS domain-containing protein</fullName>
    </submittedName>
</protein>
<keyword evidence="4" id="KW-1185">Reference proteome</keyword>
<dbReference type="Proteomes" id="UP001595916">
    <property type="component" value="Unassembled WGS sequence"/>
</dbReference>
<dbReference type="SUPFAM" id="SSF53697">
    <property type="entry name" value="SIS domain"/>
    <property type="match status" value="1"/>
</dbReference>
<dbReference type="RefSeq" id="WP_379787728.1">
    <property type="nucleotide sequence ID" value="NZ_JBHSHL010000014.1"/>
</dbReference>
<gene>
    <name evidence="3" type="ORF">ACFO4R_03965</name>
</gene>
<comment type="caution">
    <text evidence="3">The sequence shown here is derived from an EMBL/GenBank/DDBJ whole genome shotgun (WGS) entry which is preliminary data.</text>
</comment>
<dbReference type="PANTHER" id="PTHR10937">
    <property type="entry name" value="GLUCOSAMINE--FRUCTOSE-6-PHOSPHATE AMINOTRANSFERASE, ISOMERIZING"/>
    <property type="match status" value="1"/>
</dbReference>
<evidence type="ECO:0000313" key="4">
    <source>
        <dbReference type="Proteomes" id="UP001595916"/>
    </source>
</evidence>